<feature type="domain" description="PAS" evidence="1">
    <location>
        <begin position="276"/>
        <end position="302"/>
    </location>
</feature>
<dbReference type="EMBL" id="RSFA01000009">
    <property type="protein sequence ID" value="RSD32453.1"/>
    <property type="molecule type" value="Genomic_DNA"/>
</dbReference>
<dbReference type="InterPro" id="IPR035965">
    <property type="entry name" value="PAS-like_dom_sf"/>
</dbReference>
<gene>
    <name evidence="4" type="ORF">EJA03_03620</name>
</gene>
<dbReference type="InterPro" id="IPR001610">
    <property type="entry name" value="PAC"/>
</dbReference>
<dbReference type="InterPro" id="IPR050903">
    <property type="entry name" value="Bact_Chemotaxis_MeTrfase"/>
</dbReference>
<dbReference type="SMART" id="SM00091">
    <property type="entry name" value="PAS"/>
    <property type="match status" value="3"/>
</dbReference>
<sequence>MKKTNKGFDNESALYESVYNAIHRSQGVIEFELDGTIFNANQNFLNVVGYTLDEIKGKHHRIFVQPTYARSRAYKDFWNNLGAGEFDSGEYKRVTKSGNEIYLQATYNPVFDGNGKPIRVIKVATDITENKLISLKAKAHTEAINKSLATIEFNLDGTIITANQNFLDLMHYSLDEIKGKHHRIFCEDQYRQSVEYSQFWDSLGKGEFSSGEYIRVTKDGETVFIQATYNPVFNEQGKLVKVLKVASDITEYKTVSNEAQAKADAIDKSLGTIEFNLDGTIISANQNFLDLMGYNLAEIQGKHHRLFCEREYSETEQYREFWRELGAGQFISGEFKRIAKNGREVFIQATYNPVLDLKGEPYKVLKVASDITDRKKMSEERAKQASMIMEMSTPVMQLWDKVLMLPVIGLIDSNRIQMIMEAVLQKVIDYEARVIVIDIQGVPTVDSAVANHLLKVAKATRLMGCVCIVTGISPVVAQAIVNLGIELNDVVTQSTLKEGVNNSFKIAGYTLIQSDEHQESWHE</sequence>
<dbReference type="RefSeq" id="WP_125319882.1">
    <property type="nucleotide sequence ID" value="NZ_AP024890.1"/>
</dbReference>
<dbReference type="Proteomes" id="UP000269041">
    <property type="component" value="Unassembled WGS sequence"/>
</dbReference>
<keyword evidence="5" id="KW-1185">Reference proteome</keyword>
<organism evidence="4 5">
    <name type="scientific">Vibrio pectenicida</name>
    <dbReference type="NCBI Taxonomy" id="62763"/>
    <lineage>
        <taxon>Bacteria</taxon>
        <taxon>Pseudomonadati</taxon>
        <taxon>Pseudomonadota</taxon>
        <taxon>Gammaproteobacteria</taxon>
        <taxon>Vibrionales</taxon>
        <taxon>Vibrionaceae</taxon>
        <taxon>Vibrio</taxon>
    </lineage>
</organism>
<dbReference type="PROSITE" id="PS50113">
    <property type="entry name" value="PAC"/>
    <property type="match status" value="3"/>
</dbReference>
<dbReference type="SUPFAM" id="SSF55785">
    <property type="entry name" value="PYP-like sensor domain (PAS domain)"/>
    <property type="match status" value="3"/>
</dbReference>
<dbReference type="CDD" id="cd07041">
    <property type="entry name" value="STAS_RsbR_RsbS_like"/>
    <property type="match status" value="1"/>
</dbReference>
<proteinExistence type="predicted"/>
<dbReference type="NCBIfam" id="TIGR00229">
    <property type="entry name" value="sensory_box"/>
    <property type="match status" value="3"/>
</dbReference>
<feature type="domain" description="PAC" evidence="2">
    <location>
        <begin position="331"/>
        <end position="383"/>
    </location>
</feature>
<evidence type="ECO:0000259" key="2">
    <source>
        <dbReference type="PROSITE" id="PS50113"/>
    </source>
</evidence>
<feature type="domain" description="PAC" evidence="2">
    <location>
        <begin position="209"/>
        <end position="261"/>
    </location>
</feature>
<dbReference type="PANTHER" id="PTHR24422">
    <property type="entry name" value="CHEMOTAXIS PROTEIN METHYLTRANSFERASE"/>
    <property type="match status" value="1"/>
</dbReference>
<feature type="domain" description="STAS" evidence="3">
    <location>
        <begin position="392"/>
        <end position="503"/>
    </location>
</feature>
<dbReference type="Pfam" id="PF08447">
    <property type="entry name" value="PAS_3"/>
    <property type="match status" value="3"/>
</dbReference>
<feature type="domain" description="PAC" evidence="2">
    <location>
        <begin position="87"/>
        <end position="139"/>
    </location>
</feature>
<dbReference type="OrthoDB" id="9765776at2"/>
<name>A0A3R9E1U2_9VIBR</name>
<dbReference type="CDD" id="cd00130">
    <property type="entry name" value="PAS"/>
    <property type="match status" value="3"/>
</dbReference>
<dbReference type="Pfam" id="PF01740">
    <property type="entry name" value="STAS"/>
    <property type="match status" value="1"/>
</dbReference>
<dbReference type="InterPro" id="IPR000700">
    <property type="entry name" value="PAS-assoc_C"/>
</dbReference>
<dbReference type="PANTHER" id="PTHR24422:SF10">
    <property type="entry name" value="CHEMOTAXIS PROTEIN METHYLTRANSFERASE 2"/>
    <property type="match status" value="1"/>
</dbReference>
<dbReference type="Gene3D" id="3.30.750.24">
    <property type="entry name" value="STAS domain"/>
    <property type="match status" value="1"/>
</dbReference>
<evidence type="ECO:0000259" key="3">
    <source>
        <dbReference type="PROSITE" id="PS50801"/>
    </source>
</evidence>
<dbReference type="InterPro" id="IPR000014">
    <property type="entry name" value="PAS"/>
</dbReference>
<dbReference type="InterPro" id="IPR002645">
    <property type="entry name" value="STAS_dom"/>
</dbReference>
<reference evidence="4 5" key="1">
    <citation type="submission" date="2018-12" db="EMBL/GenBank/DDBJ databases">
        <title>Genomic taxonomy of the Vibrionaceae family.</title>
        <authorList>
            <person name="Gomez-Gil B."/>
            <person name="Enciso-Ibarra K."/>
        </authorList>
    </citation>
    <scope>NUCLEOTIDE SEQUENCE [LARGE SCALE GENOMIC DNA]</scope>
    <source>
        <strain evidence="4 5">CAIM 594</strain>
    </source>
</reference>
<dbReference type="InterPro" id="IPR036513">
    <property type="entry name" value="STAS_dom_sf"/>
</dbReference>
<dbReference type="InterPro" id="IPR013655">
    <property type="entry name" value="PAS_fold_3"/>
</dbReference>
<dbReference type="AlphaFoldDB" id="A0A3R9E1U2"/>
<feature type="domain" description="PAS" evidence="1">
    <location>
        <begin position="11"/>
        <end position="58"/>
    </location>
</feature>
<evidence type="ECO:0000259" key="1">
    <source>
        <dbReference type="PROSITE" id="PS50112"/>
    </source>
</evidence>
<evidence type="ECO:0000313" key="4">
    <source>
        <dbReference type="EMBL" id="RSD32453.1"/>
    </source>
</evidence>
<dbReference type="PROSITE" id="PS50112">
    <property type="entry name" value="PAS"/>
    <property type="match status" value="2"/>
</dbReference>
<accession>A0A3R9E1U2</accession>
<dbReference type="Gene3D" id="3.30.450.20">
    <property type="entry name" value="PAS domain"/>
    <property type="match status" value="3"/>
</dbReference>
<dbReference type="SUPFAM" id="SSF52091">
    <property type="entry name" value="SpoIIaa-like"/>
    <property type="match status" value="1"/>
</dbReference>
<dbReference type="SMART" id="SM00086">
    <property type="entry name" value="PAC"/>
    <property type="match status" value="3"/>
</dbReference>
<comment type="caution">
    <text evidence="4">The sequence shown here is derived from an EMBL/GenBank/DDBJ whole genome shotgun (WGS) entry which is preliminary data.</text>
</comment>
<evidence type="ECO:0000313" key="5">
    <source>
        <dbReference type="Proteomes" id="UP000269041"/>
    </source>
</evidence>
<protein>
    <submittedName>
        <fullName evidence="4">PAS domain S-box protein</fullName>
    </submittedName>
</protein>
<dbReference type="PROSITE" id="PS50801">
    <property type="entry name" value="STAS"/>
    <property type="match status" value="1"/>
</dbReference>